<dbReference type="OrthoDB" id="8939918at2759"/>
<reference evidence="1" key="1">
    <citation type="submission" date="2021-10" db="EMBL/GenBank/DDBJ databases">
        <title>Tropical sea cucumber genome reveals ecological adaptation and Cuvierian tubules defense mechanism.</title>
        <authorList>
            <person name="Chen T."/>
        </authorList>
    </citation>
    <scope>NUCLEOTIDE SEQUENCE</scope>
    <source>
        <strain evidence="1">Nanhai2018</strain>
        <tissue evidence="1">Muscle</tissue>
    </source>
</reference>
<gene>
    <name evidence="1" type="ORF">HOLleu_31207</name>
</gene>
<keyword evidence="2" id="KW-1185">Reference proteome</keyword>
<dbReference type="Proteomes" id="UP001152320">
    <property type="component" value="Chromosome 16"/>
</dbReference>
<evidence type="ECO:0000313" key="1">
    <source>
        <dbReference type="EMBL" id="KAJ8026403.1"/>
    </source>
</evidence>
<comment type="caution">
    <text evidence="1">The sequence shown here is derived from an EMBL/GenBank/DDBJ whole genome shotgun (WGS) entry which is preliminary data.</text>
</comment>
<name>A0A9Q1BHN8_HOLLE</name>
<evidence type="ECO:0000313" key="2">
    <source>
        <dbReference type="Proteomes" id="UP001152320"/>
    </source>
</evidence>
<protein>
    <submittedName>
        <fullName evidence="1">Uncharacterized protein</fullName>
    </submittedName>
</protein>
<proteinExistence type="predicted"/>
<dbReference type="AlphaFoldDB" id="A0A9Q1BHN8"/>
<organism evidence="1 2">
    <name type="scientific">Holothuria leucospilota</name>
    <name type="common">Black long sea cucumber</name>
    <name type="synonym">Mertensiothuria leucospilota</name>
    <dbReference type="NCBI Taxonomy" id="206669"/>
    <lineage>
        <taxon>Eukaryota</taxon>
        <taxon>Metazoa</taxon>
        <taxon>Echinodermata</taxon>
        <taxon>Eleutherozoa</taxon>
        <taxon>Echinozoa</taxon>
        <taxon>Holothuroidea</taxon>
        <taxon>Aspidochirotacea</taxon>
        <taxon>Aspidochirotida</taxon>
        <taxon>Holothuriidae</taxon>
        <taxon>Holothuria</taxon>
    </lineage>
</organism>
<sequence length="143" mass="16556">MKEHITLQARSESLNLHRIRIIRNYLDHDTCRTIVQALVISHLDYANAILMGLPACDINTLQRVQNRAAKLVLRESKFAGAKVCLKSLHWLPINQRIKHKVLSLVFKSLNGDAPQYLKNLLREAPKSKYRLQITDFHKIKKSH</sequence>
<dbReference type="EMBL" id="JAIZAY010000016">
    <property type="protein sequence ID" value="KAJ8026403.1"/>
    <property type="molecule type" value="Genomic_DNA"/>
</dbReference>
<accession>A0A9Q1BHN8</accession>